<comment type="caution">
    <text evidence="2">The sequence shown here is derived from an EMBL/GenBank/DDBJ whole genome shotgun (WGS) entry which is preliminary data.</text>
</comment>
<name>A0A2V2VQ14_TRYCR</name>
<evidence type="ECO:0000313" key="3">
    <source>
        <dbReference type="Proteomes" id="UP000246121"/>
    </source>
</evidence>
<dbReference type="VEuPathDB" id="TriTrypDB:C3747_137g77"/>
<gene>
    <name evidence="2" type="ORF">C4B63_12g318</name>
</gene>
<dbReference type="VEuPathDB" id="TriTrypDB:TcBrA4_0091180"/>
<sequence>MWLENITKDLGDFTSSLMEDTKGLADMVSRIAAEVTGHSIYIAGDEDSLLAQECPLDEAAIFALQRTDAVYLEEPREPEEKALFEEWIRRSVYSSVNAFCRDQFDGSGSGSSYNAAMTCRQRLLDENPLVAEKYAAMVQTSDLPQRESPSESKTTPGQPSLEGREGDVKTPTKSATASPSDSQRITEDAFFDRYFFRLSQLRLSTAAERRKREEDEAAAVAAAAAAAAKVASEAEALRKGQSKGKSLAERFMEATDELVGWKEEEPADAKDTGDGEDRNSRGVVHRTEAEWREQEGKIAALESLVHLLQVELNDERRKLAAVLKLVQQCNLSESQMQWVHAAMKTTTTAANSSAASLSSSPPTHVENTAMCGSGAHHGDGACESGRDAAVQETSSPEAVHQQQQQQCEEEAPRNPASPPSSSSSLDNDGWTNV</sequence>
<dbReference type="VEuPathDB" id="TriTrypDB:TcCLB.506709.10"/>
<dbReference type="Proteomes" id="UP000246121">
    <property type="component" value="Unassembled WGS sequence"/>
</dbReference>
<feature type="region of interest" description="Disordered" evidence="1">
    <location>
        <begin position="352"/>
        <end position="433"/>
    </location>
</feature>
<dbReference type="VEuPathDB" id="TriTrypDB:ECC02_004976"/>
<dbReference type="EMBL" id="PRFA01000012">
    <property type="protein sequence ID" value="PWU98400.1"/>
    <property type="molecule type" value="Genomic_DNA"/>
</dbReference>
<accession>A0A2V2VQ14</accession>
<dbReference type="VEuPathDB" id="TriTrypDB:TcCL_NonESM07714"/>
<feature type="compositionally biased region" description="Basic and acidic residues" evidence="1">
    <location>
        <begin position="376"/>
        <end position="386"/>
    </location>
</feature>
<reference evidence="2 3" key="1">
    <citation type="journal article" date="2018" name="Microb. Genom.">
        <title>Expanding an expanded genome: long-read sequencing of Trypanosoma cruzi.</title>
        <authorList>
            <person name="Berna L."/>
            <person name="Rodriguez M."/>
            <person name="Chiribao M.L."/>
            <person name="Parodi-Talice A."/>
            <person name="Pita S."/>
            <person name="Rijo G."/>
            <person name="Alvarez-Valin F."/>
            <person name="Robello C."/>
        </authorList>
    </citation>
    <scope>NUCLEOTIDE SEQUENCE [LARGE SCALE GENOMIC DNA]</scope>
    <source>
        <strain evidence="2 3">Dm28c</strain>
    </source>
</reference>
<evidence type="ECO:0000256" key="1">
    <source>
        <dbReference type="SAM" id="MobiDB-lite"/>
    </source>
</evidence>
<dbReference type="VEuPathDB" id="TriTrypDB:TCSYLVIO_005921"/>
<dbReference type="VEuPathDB" id="TriTrypDB:BCY84_05822"/>
<protein>
    <submittedName>
        <fullName evidence="2">Uncharacterized protein</fullName>
    </submittedName>
</protein>
<evidence type="ECO:0000313" key="2">
    <source>
        <dbReference type="EMBL" id="PWU98400.1"/>
    </source>
</evidence>
<dbReference type="AlphaFoldDB" id="A0A2V2VQ14"/>
<feature type="compositionally biased region" description="Polar residues" evidence="1">
    <location>
        <begin position="171"/>
        <end position="183"/>
    </location>
</feature>
<dbReference type="VEuPathDB" id="TriTrypDB:TcG_03587"/>
<dbReference type="VEuPathDB" id="TriTrypDB:Tc_MARK_5375"/>
<feature type="region of interest" description="Disordered" evidence="1">
    <location>
        <begin position="140"/>
        <end position="183"/>
    </location>
</feature>
<feature type="region of interest" description="Disordered" evidence="1">
    <location>
        <begin position="261"/>
        <end position="288"/>
    </location>
</feature>
<dbReference type="VEuPathDB" id="TriTrypDB:C4B63_12g318"/>
<organism evidence="2 3">
    <name type="scientific">Trypanosoma cruzi</name>
    <dbReference type="NCBI Taxonomy" id="5693"/>
    <lineage>
        <taxon>Eukaryota</taxon>
        <taxon>Discoba</taxon>
        <taxon>Euglenozoa</taxon>
        <taxon>Kinetoplastea</taxon>
        <taxon>Metakinetoplastina</taxon>
        <taxon>Trypanosomatida</taxon>
        <taxon>Trypanosomatidae</taxon>
        <taxon>Trypanosoma</taxon>
        <taxon>Schizotrypanum</taxon>
    </lineage>
</organism>
<dbReference type="VEuPathDB" id="TriTrypDB:TcCLB.503813.10"/>
<proteinExistence type="predicted"/>